<dbReference type="EMBL" id="JAWLVV010000020">
    <property type="protein sequence ID" value="MDV7292719.1"/>
    <property type="molecule type" value="Genomic_DNA"/>
</dbReference>
<evidence type="ECO:0000313" key="1">
    <source>
        <dbReference type="EMBL" id="MDV7292719.1"/>
    </source>
</evidence>
<dbReference type="Proteomes" id="UP001186041">
    <property type="component" value="Unassembled WGS sequence"/>
</dbReference>
<sequence length="85" mass="9532">MTMRLSNEFADVVLEIVSTGNGERLQISSPRRGTTIRLDPVELEALTWQTTDTFTRMLEGSIGPCQRELGVEEPDFLTSDDRTSL</sequence>
<evidence type="ECO:0000313" key="2">
    <source>
        <dbReference type="Proteomes" id="UP001186041"/>
    </source>
</evidence>
<organism evidence="1 2">
    <name type="scientific">Mycolicibacterium fortuitum</name>
    <name type="common">Mycobacterium fortuitum</name>
    <dbReference type="NCBI Taxonomy" id="1766"/>
    <lineage>
        <taxon>Bacteria</taxon>
        <taxon>Bacillati</taxon>
        <taxon>Actinomycetota</taxon>
        <taxon>Actinomycetes</taxon>
        <taxon>Mycobacteriales</taxon>
        <taxon>Mycobacteriaceae</taxon>
        <taxon>Mycolicibacterium</taxon>
    </lineage>
</organism>
<comment type="caution">
    <text evidence="1">The sequence shown here is derived from an EMBL/GenBank/DDBJ whole genome shotgun (WGS) entry which is preliminary data.</text>
</comment>
<accession>A0AAE4VFQ5</accession>
<reference evidence="1" key="1">
    <citation type="submission" date="2023-10" db="EMBL/GenBank/DDBJ databases">
        <title>Mycolicibacterium fortuitum clinical isolates causing pulmonary infections in humans.</title>
        <authorList>
            <person name="Mejia-Ponce P.M."/>
            <person name="Zenteno-Cuevas R."/>
            <person name="Licona-Cassani C."/>
        </authorList>
    </citation>
    <scope>NUCLEOTIDE SEQUENCE</scope>
    <source>
        <strain evidence="1">M8</strain>
    </source>
</reference>
<dbReference type="AlphaFoldDB" id="A0AAE4VFQ5"/>
<proteinExistence type="predicted"/>
<protein>
    <submittedName>
        <fullName evidence="1">Dihydrodiol dehydrogenase</fullName>
    </submittedName>
</protein>
<name>A0AAE4VFQ5_MYCFO</name>
<gene>
    <name evidence="1" type="ORF">R4485_21315</name>
</gene>